<evidence type="ECO:0000313" key="3">
    <source>
        <dbReference type="EMBL" id="AKB83651.1"/>
    </source>
</evidence>
<keyword evidence="4" id="KW-1185">Reference proteome</keyword>
<protein>
    <recommendedName>
        <fullName evidence="5">YokE-like PH domain-containing protein</fullName>
    </recommendedName>
</protein>
<evidence type="ECO:0008006" key="5">
    <source>
        <dbReference type="Google" id="ProtNLM"/>
    </source>
</evidence>
<dbReference type="InterPro" id="IPR018649">
    <property type="entry name" value="SHOCT"/>
</dbReference>
<feature type="domain" description="YokE-like PH" evidence="2">
    <location>
        <begin position="166"/>
        <end position="263"/>
    </location>
</feature>
<reference evidence="3" key="1">
    <citation type="submission" date="2014-07" db="EMBL/GenBank/DDBJ databases">
        <title>Methanogenic archaea and the global carbon cycle.</title>
        <authorList>
            <person name="Henriksen J.R."/>
            <person name="Luke J."/>
            <person name="Reinhart S."/>
            <person name="Benedict M.N."/>
            <person name="Youngblut N.D."/>
            <person name="Metcalf M.E."/>
            <person name="Whitaker R.J."/>
            <person name="Metcalf W.W."/>
        </authorList>
    </citation>
    <scope>NUCLEOTIDE SEQUENCE [LARGE SCALE GENOMIC DNA]</scope>
    <source>
        <strain evidence="3">3</strain>
    </source>
</reference>
<accession>A0A0E3SMR8</accession>
<evidence type="ECO:0000259" key="1">
    <source>
        <dbReference type="Pfam" id="PF09851"/>
    </source>
</evidence>
<feature type="domain" description="YokE-like PH" evidence="2">
    <location>
        <begin position="18"/>
        <end position="114"/>
    </location>
</feature>
<organism evidence="3 4">
    <name type="scientific">Methanosarcina barkeri 3</name>
    <dbReference type="NCBI Taxonomy" id="1434107"/>
    <lineage>
        <taxon>Archaea</taxon>
        <taxon>Methanobacteriati</taxon>
        <taxon>Methanobacteriota</taxon>
        <taxon>Stenosarchaea group</taxon>
        <taxon>Methanomicrobia</taxon>
        <taxon>Methanosarcinales</taxon>
        <taxon>Methanosarcinaceae</taxon>
        <taxon>Methanosarcina</taxon>
    </lineage>
</organism>
<dbReference type="SUPFAM" id="SSF50729">
    <property type="entry name" value="PH domain-like"/>
    <property type="match status" value="1"/>
</dbReference>
<dbReference type="EMBL" id="CP009517">
    <property type="protein sequence ID" value="AKB83651.1"/>
    <property type="molecule type" value="Genomic_DNA"/>
</dbReference>
<dbReference type="Pfam" id="PF14470">
    <property type="entry name" value="bPH_3"/>
    <property type="match status" value="2"/>
</dbReference>
<name>A0A0E3SMR8_METBA</name>
<proteinExistence type="predicted"/>
<dbReference type="InterPro" id="IPR039519">
    <property type="entry name" value="YokE-like_PH"/>
</dbReference>
<evidence type="ECO:0000259" key="2">
    <source>
        <dbReference type="Pfam" id="PF14470"/>
    </source>
</evidence>
<dbReference type="KEGG" id="mbak:MSBR3_3073"/>
<gene>
    <name evidence="3" type="ORF">MSBR3_3073</name>
</gene>
<dbReference type="HOGENOM" id="CLU_884568_0_0_2"/>
<sequence>MLTEKSRKLMAGIENVLKNEEIIDAVSGYGEVSGMKPGSKFKCFLVLTPTRVIYYYKKPIVGHEYLDFHLDKIISIHLSASLMGSNVNIDTLETSVLVDTIPETEEVDKFVKNVKFYLDAYKRENSSVLKDNLDAVDRISKIAELKKEIMTRKCREMMKGIENLLENEEIVDAIAGRGKGKWLEGNAKFKGVLVLTSKRVIFYYKKLISGYGSEDFPLDMISSINFSTGFTGGSVKINTIANSFELDMIMGDEEIEEFVKSVKSYIARCKEESSLVSKENLDVADQISKFAELRDKGILTEEEFTVQKRKLLGM</sequence>
<dbReference type="Proteomes" id="UP000033066">
    <property type="component" value="Chromosome"/>
</dbReference>
<feature type="domain" description="SHOCT" evidence="1">
    <location>
        <begin position="285"/>
        <end position="312"/>
    </location>
</feature>
<dbReference type="Pfam" id="PF09851">
    <property type="entry name" value="SHOCT"/>
    <property type="match status" value="1"/>
</dbReference>
<dbReference type="PATRIC" id="fig|1434107.4.peg.3889"/>
<dbReference type="AlphaFoldDB" id="A0A0E3SMR8"/>
<evidence type="ECO:0000313" key="4">
    <source>
        <dbReference type="Proteomes" id="UP000033066"/>
    </source>
</evidence>